<feature type="region of interest" description="Disordered" evidence="1">
    <location>
        <begin position="12"/>
        <end position="36"/>
    </location>
</feature>
<dbReference type="AlphaFoldDB" id="A0A0L0S9A8"/>
<keyword evidence="3" id="KW-1185">Reference proteome</keyword>
<dbReference type="EMBL" id="GG745334">
    <property type="protein sequence ID" value="KNE58975.1"/>
    <property type="molecule type" value="Genomic_DNA"/>
</dbReference>
<name>A0A0L0S9A8_ALLM3</name>
<gene>
    <name evidence="2" type="ORF">AMAG_03330</name>
</gene>
<reference evidence="2 3" key="1">
    <citation type="submission" date="2009-11" db="EMBL/GenBank/DDBJ databases">
        <title>Annotation of Allomyces macrogynus ATCC 38327.</title>
        <authorList>
            <consortium name="The Broad Institute Genome Sequencing Platform"/>
            <person name="Russ C."/>
            <person name="Cuomo C."/>
            <person name="Burger G."/>
            <person name="Gray M.W."/>
            <person name="Holland P.W.H."/>
            <person name="King N."/>
            <person name="Lang F.B.F."/>
            <person name="Roger A.J."/>
            <person name="Ruiz-Trillo I."/>
            <person name="Young S.K."/>
            <person name="Zeng Q."/>
            <person name="Gargeya S."/>
            <person name="Fitzgerald M."/>
            <person name="Haas B."/>
            <person name="Abouelleil A."/>
            <person name="Alvarado L."/>
            <person name="Arachchi H.M."/>
            <person name="Berlin A."/>
            <person name="Chapman S.B."/>
            <person name="Gearin G."/>
            <person name="Goldberg J."/>
            <person name="Griggs A."/>
            <person name="Gujja S."/>
            <person name="Hansen M."/>
            <person name="Heiman D."/>
            <person name="Howarth C."/>
            <person name="Larimer J."/>
            <person name="Lui A."/>
            <person name="MacDonald P.J.P."/>
            <person name="McCowen C."/>
            <person name="Montmayeur A."/>
            <person name="Murphy C."/>
            <person name="Neiman D."/>
            <person name="Pearson M."/>
            <person name="Priest M."/>
            <person name="Roberts A."/>
            <person name="Saif S."/>
            <person name="Shea T."/>
            <person name="Sisk P."/>
            <person name="Stolte C."/>
            <person name="Sykes S."/>
            <person name="Wortman J."/>
            <person name="Nusbaum C."/>
            <person name="Birren B."/>
        </authorList>
    </citation>
    <scope>NUCLEOTIDE SEQUENCE [LARGE SCALE GENOMIC DNA]</scope>
    <source>
        <strain evidence="2 3">ATCC 38327</strain>
    </source>
</reference>
<evidence type="ECO:0000313" key="3">
    <source>
        <dbReference type="Proteomes" id="UP000054350"/>
    </source>
</evidence>
<evidence type="ECO:0000256" key="1">
    <source>
        <dbReference type="SAM" id="MobiDB-lite"/>
    </source>
</evidence>
<feature type="compositionally biased region" description="Pro residues" evidence="1">
    <location>
        <begin position="18"/>
        <end position="36"/>
    </location>
</feature>
<accession>A0A0L0S9A8</accession>
<organism evidence="2 3">
    <name type="scientific">Allomyces macrogynus (strain ATCC 38327)</name>
    <name type="common">Allomyces javanicus var. macrogynus</name>
    <dbReference type="NCBI Taxonomy" id="578462"/>
    <lineage>
        <taxon>Eukaryota</taxon>
        <taxon>Fungi</taxon>
        <taxon>Fungi incertae sedis</taxon>
        <taxon>Blastocladiomycota</taxon>
        <taxon>Blastocladiomycetes</taxon>
        <taxon>Blastocladiales</taxon>
        <taxon>Blastocladiaceae</taxon>
        <taxon>Allomyces</taxon>
    </lineage>
</organism>
<proteinExistence type="predicted"/>
<reference evidence="3" key="2">
    <citation type="submission" date="2009-11" db="EMBL/GenBank/DDBJ databases">
        <title>The Genome Sequence of Allomyces macrogynus strain ATCC 38327.</title>
        <authorList>
            <consortium name="The Broad Institute Genome Sequencing Platform"/>
            <person name="Russ C."/>
            <person name="Cuomo C."/>
            <person name="Shea T."/>
            <person name="Young S.K."/>
            <person name="Zeng Q."/>
            <person name="Koehrsen M."/>
            <person name="Haas B."/>
            <person name="Borodovsky M."/>
            <person name="Guigo R."/>
            <person name="Alvarado L."/>
            <person name="Berlin A."/>
            <person name="Borenstein D."/>
            <person name="Chen Z."/>
            <person name="Engels R."/>
            <person name="Freedman E."/>
            <person name="Gellesch M."/>
            <person name="Goldberg J."/>
            <person name="Griggs A."/>
            <person name="Gujja S."/>
            <person name="Heiman D."/>
            <person name="Hepburn T."/>
            <person name="Howarth C."/>
            <person name="Jen D."/>
            <person name="Larson L."/>
            <person name="Lewis B."/>
            <person name="Mehta T."/>
            <person name="Park D."/>
            <person name="Pearson M."/>
            <person name="Roberts A."/>
            <person name="Saif S."/>
            <person name="Shenoy N."/>
            <person name="Sisk P."/>
            <person name="Stolte C."/>
            <person name="Sykes S."/>
            <person name="Walk T."/>
            <person name="White J."/>
            <person name="Yandava C."/>
            <person name="Burger G."/>
            <person name="Gray M.W."/>
            <person name="Holland P.W.H."/>
            <person name="King N."/>
            <person name="Lang F.B.F."/>
            <person name="Roger A.J."/>
            <person name="Ruiz-Trillo I."/>
            <person name="Lander E."/>
            <person name="Nusbaum C."/>
        </authorList>
    </citation>
    <scope>NUCLEOTIDE SEQUENCE [LARGE SCALE GENOMIC DNA]</scope>
    <source>
        <strain evidence="3">ATCC 38327</strain>
    </source>
</reference>
<protein>
    <submittedName>
        <fullName evidence="2">Uncharacterized protein</fullName>
    </submittedName>
</protein>
<dbReference type="Proteomes" id="UP000054350">
    <property type="component" value="Unassembled WGS sequence"/>
</dbReference>
<dbReference type="VEuPathDB" id="FungiDB:AMAG_03330"/>
<evidence type="ECO:0000313" key="2">
    <source>
        <dbReference type="EMBL" id="KNE58975.1"/>
    </source>
</evidence>
<sequence length="299" mass="32695">MTVNVLDALHAAGGSYSPPSPHPRPSPTAAPAAPLSPYPMAPSRAYAWYARPDLPDPRARLPKPPNTMTNWLWTALLGSDPPRSKVLAPSASTLHMHAQEDPVEPITLFEWIEKVAHNLNPLAPSSSSTDSLNQLLRVASDEGMRAMFLNQLDPPVAWPDPTPPATHGMDKPASAHHIVPSSVTHLAHWLDPAEWLDTDDAAPVFLRVLTTGTATSTRATRNPLLSTAWVRSLRLDQTIVQTARLHAAQRAMRHDLAAWPTELARELNDLHELVEMVQEEAELVFADSSLPLSRESCEG</sequence>